<dbReference type="AlphaFoldDB" id="A0AA85AAX8"/>
<keyword evidence="1" id="KW-0539">Nucleus</keyword>
<sequence>MLNHSLYPENYRQIGESFVMEYYDTMQRDRSSLKLFYHNQARMTYEGDVLVGQDKIGEKFLSLPANKIQVGITNVDVHPNENSVLIFVCGQVQCDEDQVLPFCEVFFLRKFNHCFLITDSMFRLVYHWCPVATENRSHG</sequence>
<dbReference type="GO" id="GO:0006913">
    <property type="term" value="P:nucleocytoplasmic transport"/>
    <property type="evidence" value="ECO:0007669"/>
    <property type="project" value="UniProtKB-UniRule"/>
</dbReference>
<comment type="function">
    <text evidence="1">Has a role in nuclear-cytoplasmic transport of proteins and mRNAs.</text>
</comment>
<dbReference type="GO" id="GO:0051028">
    <property type="term" value="P:mRNA transport"/>
    <property type="evidence" value="ECO:0007669"/>
    <property type="project" value="UniProtKB-UniRule"/>
</dbReference>
<evidence type="ECO:0000313" key="3">
    <source>
        <dbReference type="Proteomes" id="UP000050790"/>
    </source>
</evidence>
<evidence type="ECO:0000313" key="4">
    <source>
        <dbReference type="WBParaSite" id="SMRG1_7480.1"/>
    </source>
</evidence>
<dbReference type="CDD" id="cd00780">
    <property type="entry name" value="NTF2"/>
    <property type="match status" value="1"/>
</dbReference>
<dbReference type="WBParaSite" id="SMRG1_7480.1">
    <property type="protein sequence ID" value="SMRG1_7480.1"/>
    <property type="gene ID" value="SMRG1_7480"/>
</dbReference>
<dbReference type="Proteomes" id="UP000050790">
    <property type="component" value="Unassembled WGS sequence"/>
</dbReference>
<reference evidence="4" key="1">
    <citation type="submission" date="2023-11" db="UniProtKB">
        <authorList>
            <consortium name="WormBaseParasite"/>
        </authorList>
    </citation>
    <scope>IDENTIFICATION</scope>
</reference>
<feature type="domain" description="NTF2" evidence="2">
    <location>
        <begin position="14"/>
        <end position="124"/>
    </location>
</feature>
<name>A0AA85AAX8_9TREM</name>
<protein>
    <recommendedName>
        <fullName evidence="1">NTF2-related export protein</fullName>
    </recommendedName>
</protein>
<dbReference type="Gene3D" id="3.10.450.50">
    <property type="match status" value="1"/>
</dbReference>
<dbReference type="SUPFAM" id="SSF54427">
    <property type="entry name" value="NTF2-like"/>
    <property type="match status" value="1"/>
</dbReference>
<dbReference type="PROSITE" id="PS50177">
    <property type="entry name" value="NTF2_DOMAIN"/>
    <property type="match status" value="1"/>
</dbReference>
<keyword evidence="1" id="KW-0813">Transport</keyword>
<evidence type="ECO:0000256" key="1">
    <source>
        <dbReference type="RuleBase" id="RU369002"/>
    </source>
</evidence>
<dbReference type="GO" id="GO:0005737">
    <property type="term" value="C:cytoplasm"/>
    <property type="evidence" value="ECO:0007669"/>
    <property type="project" value="UniProtKB-SubCell"/>
</dbReference>
<accession>A0AA85AAX8</accession>
<keyword evidence="1" id="KW-0963">Cytoplasm</keyword>
<dbReference type="InterPro" id="IPR002075">
    <property type="entry name" value="NTF2_dom"/>
</dbReference>
<dbReference type="Pfam" id="PF02136">
    <property type="entry name" value="NTF2"/>
    <property type="match status" value="1"/>
</dbReference>
<evidence type="ECO:0000259" key="2">
    <source>
        <dbReference type="PROSITE" id="PS50177"/>
    </source>
</evidence>
<dbReference type="PANTHER" id="PTHR12612">
    <property type="entry name" value="NUCLEAR TRANSPORT FACTOR 2"/>
    <property type="match status" value="1"/>
</dbReference>
<dbReference type="InterPro" id="IPR045875">
    <property type="entry name" value="NTF2"/>
</dbReference>
<dbReference type="InterPro" id="IPR018222">
    <property type="entry name" value="Nuclear_transport_factor_2_euk"/>
</dbReference>
<dbReference type="GO" id="GO:0015031">
    <property type="term" value="P:protein transport"/>
    <property type="evidence" value="ECO:0007669"/>
    <property type="project" value="UniProtKB-KW"/>
</dbReference>
<proteinExistence type="predicted"/>
<organism evidence="3 4">
    <name type="scientific">Schistosoma margrebowiei</name>
    <dbReference type="NCBI Taxonomy" id="48269"/>
    <lineage>
        <taxon>Eukaryota</taxon>
        <taxon>Metazoa</taxon>
        <taxon>Spiralia</taxon>
        <taxon>Lophotrochozoa</taxon>
        <taxon>Platyhelminthes</taxon>
        <taxon>Trematoda</taxon>
        <taxon>Digenea</taxon>
        <taxon>Strigeidida</taxon>
        <taxon>Schistosomatoidea</taxon>
        <taxon>Schistosomatidae</taxon>
        <taxon>Schistosoma</taxon>
    </lineage>
</organism>
<dbReference type="GO" id="GO:0005634">
    <property type="term" value="C:nucleus"/>
    <property type="evidence" value="ECO:0007669"/>
    <property type="project" value="UniProtKB-SubCell"/>
</dbReference>
<comment type="subcellular location">
    <subcellularLocation>
        <location evidence="1">Cytoplasm</location>
    </subcellularLocation>
    <subcellularLocation>
        <location evidence="1">Nucleus</location>
    </subcellularLocation>
</comment>
<keyword evidence="1" id="KW-0653">Protein transport</keyword>
<dbReference type="InterPro" id="IPR032710">
    <property type="entry name" value="NTF2-like_dom_sf"/>
</dbReference>